<keyword evidence="2" id="KW-0238">DNA-binding</keyword>
<organism evidence="2 3">
    <name type="scientific">candidate division WWE3 bacterium CG_4_10_14_0_2_um_filter_41_14</name>
    <dbReference type="NCBI Taxonomy" id="1975072"/>
    <lineage>
        <taxon>Bacteria</taxon>
        <taxon>Katanobacteria</taxon>
    </lineage>
</organism>
<comment type="caution">
    <text evidence="2">The sequence shown here is derived from an EMBL/GenBank/DDBJ whole genome shotgun (WGS) entry which is preliminary data.</text>
</comment>
<dbReference type="EMBL" id="PFNL01000086">
    <property type="protein sequence ID" value="PIZ46664.1"/>
    <property type="molecule type" value="Genomic_DNA"/>
</dbReference>
<name>A0A2M7TJD7_UNCKA</name>
<sequence length="32" mass="3743">MSGHSKWSKVKRQKEINDPKKSRAFSIISKKI</sequence>
<gene>
    <name evidence="2" type="ORF">COY32_02960</name>
</gene>
<proteinExistence type="predicted"/>
<dbReference type="GO" id="GO:0003677">
    <property type="term" value="F:DNA binding"/>
    <property type="evidence" value="ECO:0007669"/>
    <property type="project" value="UniProtKB-KW"/>
</dbReference>
<dbReference type="InterPro" id="IPR029072">
    <property type="entry name" value="YebC-like"/>
</dbReference>
<dbReference type="SUPFAM" id="SSF75625">
    <property type="entry name" value="YebC-like"/>
    <property type="match status" value="1"/>
</dbReference>
<dbReference type="Proteomes" id="UP000228920">
    <property type="component" value="Unassembled WGS sequence"/>
</dbReference>
<dbReference type="Gene3D" id="1.10.10.200">
    <property type="match status" value="1"/>
</dbReference>
<feature type="region of interest" description="Disordered" evidence="1">
    <location>
        <begin position="1"/>
        <end position="32"/>
    </location>
</feature>
<accession>A0A2M7TJD7</accession>
<feature type="non-terminal residue" evidence="2">
    <location>
        <position position="32"/>
    </location>
</feature>
<evidence type="ECO:0000313" key="3">
    <source>
        <dbReference type="Proteomes" id="UP000228920"/>
    </source>
</evidence>
<dbReference type="AlphaFoldDB" id="A0A2M7TJD7"/>
<protein>
    <submittedName>
        <fullName evidence="2">YebC/PmpR family DNA-binding transcriptional regulator</fullName>
    </submittedName>
</protein>
<evidence type="ECO:0000313" key="2">
    <source>
        <dbReference type="EMBL" id="PIZ46664.1"/>
    </source>
</evidence>
<dbReference type="InterPro" id="IPR017856">
    <property type="entry name" value="Integrase-like_N"/>
</dbReference>
<feature type="compositionally biased region" description="Basic residues" evidence="1">
    <location>
        <begin position="1"/>
        <end position="12"/>
    </location>
</feature>
<reference evidence="3" key="1">
    <citation type="submission" date="2017-09" db="EMBL/GenBank/DDBJ databases">
        <title>Depth-based differentiation of microbial function through sediment-hosted aquifers and enrichment of novel symbionts in the deep terrestrial subsurface.</title>
        <authorList>
            <person name="Probst A.J."/>
            <person name="Ladd B."/>
            <person name="Jarett J.K."/>
            <person name="Geller-Mcgrath D.E."/>
            <person name="Sieber C.M.K."/>
            <person name="Emerson J.B."/>
            <person name="Anantharaman K."/>
            <person name="Thomas B.C."/>
            <person name="Malmstrom R."/>
            <person name="Stieglmeier M."/>
            <person name="Klingl A."/>
            <person name="Woyke T."/>
            <person name="Ryan C.M."/>
            <person name="Banfield J.F."/>
        </authorList>
    </citation>
    <scope>NUCLEOTIDE SEQUENCE [LARGE SCALE GENOMIC DNA]</scope>
</reference>
<evidence type="ECO:0000256" key="1">
    <source>
        <dbReference type="SAM" id="MobiDB-lite"/>
    </source>
</evidence>